<comment type="caution">
    <text evidence="2">The sequence shown here is derived from an EMBL/GenBank/DDBJ whole genome shotgun (WGS) entry which is preliminary data.</text>
</comment>
<dbReference type="EMBL" id="JANPWB010000013">
    <property type="protein sequence ID" value="KAJ1102561.1"/>
    <property type="molecule type" value="Genomic_DNA"/>
</dbReference>
<evidence type="ECO:0000313" key="2">
    <source>
        <dbReference type="EMBL" id="KAJ1102561.1"/>
    </source>
</evidence>
<name>A0AAV7MFN0_PLEWA</name>
<evidence type="ECO:0000313" key="3">
    <source>
        <dbReference type="Proteomes" id="UP001066276"/>
    </source>
</evidence>
<keyword evidence="3" id="KW-1185">Reference proteome</keyword>
<organism evidence="2 3">
    <name type="scientific">Pleurodeles waltl</name>
    <name type="common">Iberian ribbed newt</name>
    <dbReference type="NCBI Taxonomy" id="8319"/>
    <lineage>
        <taxon>Eukaryota</taxon>
        <taxon>Metazoa</taxon>
        <taxon>Chordata</taxon>
        <taxon>Craniata</taxon>
        <taxon>Vertebrata</taxon>
        <taxon>Euteleostomi</taxon>
        <taxon>Amphibia</taxon>
        <taxon>Batrachia</taxon>
        <taxon>Caudata</taxon>
        <taxon>Salamandroidea</taxon>
        <taxon>Salamandridae</taxon>
        <taxon>Pleurodelinae</taxon>
        <taxon>Pleurodeles</taxon>
    </lineage>
</organism>
<feature type="compositionally biased region" description="Polar residues" evidence="1">
    <location>
        <begin position="1"/>
        <end position="10"/>
    </location>
</feature>
<proteinExistence type="predicted"/>
<dbReference type="Proteomes" id="UP001066276">
    <property type="component" value="Chromosome 9"/>
</dbReference>
<reference evidence="2" key="1">
    <citation type="journal article" date="2022" name="bioRxiv">
        <title>Sequencing and chromosome-scale assembly of the giantPleurodeles waltlgenome.</title>
        <authorList>
            <person name="Brown T."/>
            <person name="Elewa A."/>
            <person name="Iarovenko S."/>
            <person name="Subramanian E."/>
            <person name="Araus A.J."/>
            <person name="Petzold A."/>
            <person name="Susuki M."/>
            <person name="Suzuki K.-i.T."/>
            <person name="Hayashi T."/>
            <person name="Toyoda A."/>
            <person name="Oliveira C."/>
            <person name="Osipova E."/>
            <person name="Leigh N.D."/>
            <person name="Simon A."/>
            <person name="Yun M.H."/>
        </authorList>
    </citation>
    <scope>NUCLEOTIDE SEQUENCE</scope>
    <source>
        <strain evidence="2">20211129_DDA</strain>
        <tissue evidence="2">Liver</tissue>
    </source>
</reference>
<dbReference type="AlphaFoldDB" id="A0AAV7MFN0"/>
<evidence type="ECO:0000256" key="1">
    <source>
        <dbReference type="SAM" id="MobiDB-lite"/>
    </source>
</evidence>
<gene>
    <name evidence="2" type="ORF">NDU88_000010</name>
</gene>
<feature type="region of interest" description="Disordered" evidence="1">
    <location>
        <begin position="1"/>
        <end position="157"/>
    </location>
</feature>
<accession>A0AAV7MFN0</accession>
<protein>
    <submittedName>
        <fullName evidence="2">Uncharacterized protein</fullName>
    </submittedName>
</protein>
<sequence>MHGTPGTQGTAGRLAPASGSRKAAPRALLAEGAREGRLKGRCSVPDSTGTSKARTLVTAGSPPEPGNTTADTPRPTPTHGESGDTDLLSPEPPQPPPNAEGSEAQSAASPAPDTQAPAPRDEAPPTQAPPRKPKPRPGYSSPLESQAPPPRAELYEL</sequence>